<organism evidence="2 3">
    <name type="scientific">Thermoplasma volcanium (strain ATCC 51530 / DSM 4299 / JCM 9571 / NBRC 15438 / GSS1)</name>
    <dbReference type="NCBI Taxonomy" id="273116"/>
    <lineage>
        <taxon>Archaea</taxon>
        <taxon>Methanobacteriati</taxon>
        <taxon>Thermoplasmatota</taxon>
        <taxon>Thermoplasmata</taxon>
        <taxon>Thermoplasmatales</taxon>
        <taxon>Thermoplasmataceae</taxon>
        <taxon>Thermoplasma</taxon>
    </lineage>
</organism>
<gene>
    <name evidence="2" type="ORF">TVG1393808</name>
</gene>
<dbReference type="InterPro" id="IPR036388">
    <property type="entry name" value="WH-like_DNA-bd_sf"/>
</dbReference>
<evidence type="ECO:0000313" key="2">
    <source>
        <dbReference type="EMBL" id="BAB60489.1"/>
    </source>
</evidence>
<protein>
    <submittedName>
        <fullName evidence="2">Uncharacterized protein</fullName>
    </submittedName>
</protein>
<name>Q978R8_THEVO</name>
<dbReference type="KEGG" id="tvo:TVG1393808"/>
<keyword evidence="1" id="KW-0175">Coiled coil</keyword>
<reference evidence="2 3" key="1">
    <citation type="journal article" date="1999" name="Proc. Jpn. Acad.">
        <title>Determination of the complete genomic DNA sequence of Thermoplasma volvanium GSS1.</title>
        <authorList>
            <person name="Kawashima T."/>
            <person name="Yamamoto Y."/>
            <person name="Aramaki H."/>
            <person name="Nunoshiba T."/>
            <person name="Kawamoto T."/>
            <person name="Watanabe K."/>
            <person name="Yamazaki M."/>
            <person name="Kanehori K."/>
            <person name="Amano N."/>
            <person name="Ohya Y."/>
            <person name="Makino K."/>
            <person name="Suzuki M."/>
        </authorList>
    </citation>
    <scope>NUCLEOTIDE SEQUENCE [LARGE SCALE GENOMIC DNA]</scope>
    <source>
        <strain evidence="3">ATCC 51530 / DSM 4299 / JCM 9571 / NBRC 15438 / GSS1</strain>
    </source>
</reference>
<dbReference type="PhylomeDB" id="Q978R8"/>
<dbReference type="Gene3D" id="1.10.10.10">
    <property type="entry name" value="Winged helix-like DNA-binding domain superfamily/Winged helix DNA-binding domain"/>
    <property type="match status" value="1"/>
</dbReference>
<evidence type="ECO:0000256" key="1">
    <source>
        <dbReference type="SAM" id="Coils"/>
    </source>
</evidence>
<dbReference type="Proteomes" id="UP000001017">
    <property type="component" value="Chromosome"/>
</dbReference>
<proteinExistence type="predicted"/>
<dbReference type="STRING" id="273116.gene:9382155"/>
<dbReference type="EMBL" id="BA000011">
    <property type="protein sequence ID" value="BAB60489.1"/>
    <property type="molecule type" value="Genomic_DNA"/>
</dbReference>
<feature type="coiled-coil region" evidence="1">
    <location>
        <begin position="78"/>
        <end position="105"/>
    </location>
</feature>
<dbReference type="PaxDb" id="273116-14325586"/>
<dbReference type="InterPro" id="IPR036390">
    <property type="entry name" value="WH_DNA-bd_sf"/>
</dbReference>
<dbReference type="AlphaFoldDB" id="Q978R8"/>
<dbReference type="HOGENOM" id="CLU_152992_0_0_2"/>
<sequence length="109" mass="12774">MYMKEYSIFREIINDMDTLKRHISVINVLLREQPIGIIKLSQETGIPEHKIRYSLRILEQENIISPSREGAILTPDFIEHKEQIIADAEKVLEEATKIAEDVRKMLEKK</sequence>
<evidence type="ECO:0000313" key="3">
    <source>
        <dbReference type="Proteomes" id="UP000001017"/>
    </source>
</evidence>
<dbReference type="eggNOG" id="arCOG01345">
    <property type="taxonomic scope" value="Archaea"/>
</dbReference>
<keyword evidence="3" id="KW-1185">Reference proteome</keyword>
<dbReference type="SUPFAM" id="SSF46785">
    <property type="entry name" value="Winged helix' DNA-binding domain"/>
    <property type="match status" value="1"/>
</dbReference>
<accession>Q978R8</accession>
<reference evidence="2 3" key="2">
    <citation type="journal article" date="2000" name="Proc. Natl. Acad. Sci. U.S.A.">
        <title>Archaeal adaptation to higher temperatures revealed by genomic sequence of Thermoplasma volcanium.</title>
        <authorList>
            <person name="Kawashima T."/>
            <person name="Amano N."/>
            <person name="Koike H."/>
            <person name="Makino S."/>
            <person name="Higuchi S."/>
            <person name="Kawashima-Ohya Y."/>
            <person name="Watanabe K."/>
            <person name="Yamazaki M."/>
            <person name="Kanehori K."/>
            <person name="Kawamoto T."/>
            <person name="Nunoshiba T."/>
            <person name="Yamamoto Y."/>
            <person name="Aramaki H."/>
            <person name="Makino K."/>
            <person name="Suzuki M."/>
        </authorList>
    </citation>
    <scope>NUCLEOTIDE SEQUENCE [LARGE SCALE GENOMIC DNA]</scope>
    <source>
        <strain evidence="3">ATCC 51530 / DSM 4299 / JCM 9571 / NBRC 15438 / GSS1</strain>
    </source>
</reference>